<gene>
    <name evidence="3" type="ORF">Tco_1058689</name>
</gene>
<keyword evidence="4" id="KW-1185">Reference proteome</keyword>
<evidence type="ECO:0000259" key="2">
    <source>
        <dbReference type="Pfam" id="PF07727"/>
    </source>
</evidence>
<feature type="domain" description="Reverse transcriptase Ty1/copia-type" evidence="2">
    <location>
        <begin position="203"/>
        <end position="318"/>
    </location>
</feature>
<accession>A0ABQ5H900</accession>
<protein>
    <submittedName>
        <fullName evidence="3">Probable carboxylesterase 2</fullName>
    </submittedName>
</protein>
<feature type="region of interest" description="Disordered" evidence="1">
    <location>
        <begin position="165"/>
        <end position="201"/>
    </location>
</feature>
<reference evidence="3" key="1">
    <citation type="journal article" date="2022" name="Int. J. Mol. Sci.">
        <title>Draft Genome of Tanacetum Coccineum: Genomic Comparison of Closely Related Tanacetum-Family Plants.</title>
        <authorList>
            <person name="Yamashiro T."/>
            <person name="Shiraishi A."/>
            <person name="Nakayama K."/>
            <person name="Satake H."/>
        </authorList>
    </citation>
    <scope>NUCLEOTIDE SEQUENCE</scope>
</reference>
<evidence type="ECO:0000313" key="3">
    <source>
        <dbReference type="EMBL" id="GJT84347.1"/>
    </source>
</evidence>
<dbReference type="CDD" id="cd09272">
    <property type="entry name" value="RNase_HI_RT_Ty1"/>
    <property type="match status" value="1"/>
</dbReference>
<comment type="caution">
    <text evidence="3">The sequence shown here is derived from an EMBL/GenBank/DDBJ whole genome shotgun (WGS) entry which is preliminary data.</text>
</comment>
<dbReference type="PANTHER" id="PTHR11439:SF522">
    <property type="entry name" value="REVERSE TRANSCRIPTASE TY1_COPIA-TYPE DOMAIN-CONTAINING PROTEIN"/>
    <property type="match status" value="1"/>
</dbReference>
<dbReference type="PANTHER" id="PTHR11439">
    <property type="entry name" value="GAG-POL-RELATED RETROTRANSPOSON"/>
    <property type="match status" value="1"/>
</dbReference>
<dbReference type="Proteomes" id="UP001151760">
    <property type="component" value="Unassembled WGS sequence"/>
</dbReference>
<dbReference type="Pfam" id="PF07727">
    <property type="entry name" value="RVT_2"/>
    <property type="match status" value="1"/>
</dbReference>
<evidence type="ECO:0000256" key="1">
    <source>
        <dbReference type="SAM" id="MobiDB-lite"/>
    </source>
</evidence>
<dbReference type="InterPro" id="IPR043502">
    <property type="entry name" value="DNA/RNA_pol_sf"/>
</dbReference>
<dbReference type="SUPFAM" id="SSF56672">
    <property type="entry name" value="DNA/RNA polymerases"/>
    <property type="match status" value="1"/>
</dbReference>
<reference evidence="3" key="2">
    <citation type="submission" date="2022-01" db="EMBL/GenBank/DDBJ databases">
        <authorList>
            <person name="Yamashiro T."/>
            <person name="Shiraishi A."/>
            <person name="Satake H."/>
            <person name="Nakayama K."/>
        </authorList>
    </citation>
    <scope>NUCLEOTIDE SEQUENCE</scope>
</reference>
<name>A0ABQ5H900_9ASTR</name>
<dbReference type="EMBL" id="BQNB010019350">
    <property type="protein sequence ID" value="GJT84347.1"/>
    <property type="molecule type" value="Genomic_DNA"/>
</dbReference>
<sequence>MVASICQEMMKMFKGKNIDQSNDASTLKPHACTYFYGCKPYKIYSFHVSLNILSKDLQLDIRVDWIVDTGASDHMSPYLHSFQSIRILKKPIRIKLPDGTSKWPHKDKFAPRSIKSVLIGYPPGQKDCVSSESPLSTQQWPMEDVVEDEDSAPCSAPNIPCNHVIPKTPSEHVVPTTSSDHDMPNTTSDDSSTSIPHNIPSTRRHKAISSKWVFKLKYLPDRTVDRYKARLVIRVAKAVTVRVLIAIANAKGWPLHQLDINNAFIHGFVDEEIYMKQPEGYTKASQGQVFKLNKSLYGLKQASRQWNQELSEFLYVLDLLKDAGLTASKPTHFPLPQNMKLSLDKCDLISDPESYRRLVGRLLYLSMTRPDISYVVQHLSQFVSSPKEPHLPDATHLLRYLEGSINNGLFYHVQSNLRVTGFSDADWASCLMTRKSSHTCSIANYIVCDNKVAQQIAANPCYHERTKHLDIDSHFTRDKGQEGFLQTAYIPTYLQLADIMTKALGGTQHSFLADKLGFQDVPT</sequence>
<feature type="compositionally biased region" description="Polar residues" evidence="1">
    <location>
        <begin position="184"/>
        <end position="201"/>
    </location>
</feature>
<dbReference type="InterPro" id="IPR013103">
    <property type="entry name" value="RVT_2"/>
</dbReference>
<proteinExistence type="predicted"/>
<organism evidence="3 4">
    <name type="scientific">Tanacetum coccineum</name>
    <dbReference type="NCBI Taxonomy" id="301880"/>
    <lineage>
        <taxon>Eukaryota</taxon>
        <taxon>Viridiplantae</taxon>
        <taxon>Streptophyta</taxon>
        <taxon>Embryophyta</taxon>
        <taxon>Tracheophyta</taxon>
        <taxon>Spermatophyta</taxon>
        <taxon>Magnoliopsida</taxon>
        <taxon>eudicotyledons</taxon>
        <taxon>Gunneridae</taxon>
        <taxon>Pentapetalae</taxon>
        <taxon>asterids</taxon>
        <taxon>campanulids</taxon>
        <taxon>Asterales</taxon>
        <taxon>Asteraceae</taxon>
        <taxon>Asteroideae</taxon>
        <taxon>Anthemideae</taxon>
        <taxon>Anthemidinae</taxon>
        <taxon>Tanacetum</taxon>
    </lineage>
</organism>
<evidence type="ECO:0000313" key="4">
    <source>
        <dbReference type="Proteomes" id="UP001151760"/>
    </source>
</evidence>